<reference evidence="2 3" key="1">
    <citation type="submission" date="2020-02" db="EMBL/GenBank/DDBJ databases">
        <authorList>
            <person name="Ma Q."/>
            <person name="Huang Y."/>
            <person name="Song X."/>
            <person name="Pei D."/>
        </authorList>
    </citation>
    <scope>NUCLEOTIDE SEQUENCE [LARGE SCALE GENOMIC DNA]</scope>
    <source>
        <strain evidence="2">Sxm20200214</strain>
        <tissue evidence="2">Leaf</tissue>
    </source>
</reference>
<proteinExistence type="predicted"/>
<gene>
    <name evidence="2" type="ORF">Bca52824_033522</name>
</gene>
<feature type="region of interest" description="Disordered" evidence="1">
    <location>
        <begin position="196"/>
        <end position="238"/>
    </location>
</feature>
<keyword evidence="3" id="KW-1185">Reference proteome</keyword>
<name>A0A8X7SED3_BRACI</name>
<feature type="compositionally biased region" description="Polar residues" evidence="1">
    <location>
        <begin position="229"/>
        <end position="238"/>
    </location>
</feature>
<dbReference type="OrthoDB" id="2161974at2759"/>
<feature type="region of interest" description="Disordered" evidence="1">
    <location>
        <begin position="160"/>
        <end position="184"/>
    </location>
</feature>
<feature type="region of interest" description="Disordered" evidence="1">
    <location>
        <begin position="103"/>
        <end position="146"/>
    </location>
</feature>
<comment type="caution">
    <text evidence="2">The sequence shown here is derived from an EMBL/GenBank/DDBJ whole genome shotgun (WGS) entry which is preliminary data.</text>
</comment>
<sequence>MQAVLVPFSAFVFQDMQQITQGLQDMQPFRQRMPDGSDMDPKPQMNHHVVPVPAEPATGTDPETDMDVDATHSLSPLISQYAAHQYLQKECTTMPYVQGTTVHIEPQHPSPVTATPVHNQSPVQSSPVRDQSPVQSSPVHDSDVDAQKSPAAIASALYDTGAAPPDLHDPSAYTPKSPPSQAPLFSDVDIHLHISADPITPTQPKYDSSAGPASRRACLFPLSPRPGSLESSPTKSQNSIPGFAVHAAGVNAFSATATSHPPVSTTTVHVDEAQPTDNNDVIELSDCDGTPPRRTPTYFPCMEGNYVAKELFKCKDIPAPTLICQLPQIQWDLFYKSISKFGEAFHITPSKLSFSNNFLLQLAVPTQWTKKYALLEDESTTRIIIPLVFTVEQHKSSMSSAESDNAQPFDPRCTAQISSTNISSVCLTLASCSSLMNSGASSRCAKRSKPIQPGEGRQFRFICPNSTRVVGETPARRFDQIVCRPVYHPGGILKNWPALRASRDPWARSAAGSVLNLFHP</sequence>
<dbReference type="AlphaFoldDB" id="A0A8X7SED3"/>
<accession>A0A8X7SED3</accession>
<feature type="compositionally biased region" description="Polar residues" evidence="1">
    <location>
        <begin position="110"/>
        <end position="139"/>
    </location>
</feature>
<evidence type="ECO:0000256" key="1">
    <source>
        <dbReference type="SAM" id="MobiDB-lite"/>
    </source>
</evidence>
<organism evidence="2 3">
    <name type="scientific">Brassica carinata</name>
    <name type="common">Ethiopian mustard</name>
    <name type="synonym">Abyssinian cabbage</name>
    <dbReference type="NCBI Taxonomy" id="52824"/>
    <lineage>
        <taxon>Eukaryota</taxon>
        <taxon>Viridiplantae</taxon>
        <taxon>Streptophyta</taxon>
        <taxon>Embryophyta</taxon>
        <taxon>Tracheophyta</taxon>
        <taxon>Spermatophyta</taxon>
        <taxon>Magnoliopsida</taxon>
        <taxon>eudicotyledons</taxon>
        <taxon>Gunneridae</taxon>
        <taxon>Pentapetalae</taxon>
        <taxon>rosids</taxon>
        <taxon>malvids</taxon>
        <taxon>Brassicales</taxon>
        <taxon>Brassicaceae</taxon>
        <taxon>Brassiceae</taxon>
        <taxon>Brassica</taxon>
    </lineage>
</organism>
<evidence type="ECO:0000313" key="2">
    <source>
        <dbReference type="EMBL" id="KAG2304871.1"/>
    </source>
</evidence>
<dbReference type="EMBL" id="JAAMPC010000007">
    <property type="protein sequence ID" value="KAG2304871.1"/>
    <property type="molecule type" value="Genomic_DNA"/>
</dbReference>
<dbReference type="Proteomes" id="UP000886595">
    <property type="component" value="Unassembled WGS sequence"/>
</dbReference>
<evidence type="ECO:0000313" key="3">
    <source>
        <dbReference type="Proteomes" id="UP000886595"/>
    </source>
</evidence>
<protein>
    <submittedName>
        <fullName evidence="2">Uncharacterized protein</fullName>
    </submittedName>
</protein>